<dbReference type="GO" id="GO:0006099">
    <property type="term" value="P:tricarboxylic acid cycle"/>
    <property type="evidence" value="ECO:0007669"/>
    <property type="project" value="InterPro"/>
</dbReference>
<dbReference type="InterPro" id="IPR001030">
    <property type="entry name" value="Acoase/IPM_deHydtase_lsu_aba"/>
</dbReference>
<dbReference type="PANTHER" id="PTHR43160">
    <property type="entry name" value="ACONITATE HYDRATASE B"/>
    <property type="match status" value="1"/>
</dbReference>
<dbReference type="EC" id="4.2.1.-" evidence="8"/>
<dbReference type="KEGG" id="mrr:Moror_157"/>
<evidence type="ECO:0000259" key="10">
    <source>
        <dbReference type="Pfam" id="PF00694"/>
    </source>
</evidence>
<keyword evidence="6 8" id="KW-0496">Mitochondrion</keyword>
<dbReference type="AlphaFoldDB" id="V2XXB4"/>
<keyword evidence="3 8" id="KW-0809">Transit peptide</keyword>
<comment type="caution">
    <text evidence="11">The sequence shown here is derived from an EMBL/GenBank/DDBJ whole genome shotgun (WGS) entry which is preliminary data.</text>
</comment>
<keyword evidence="2 8" id="KW-0479">Metal-binding</keyword>
<dbReference type="GO" id="GO:0003994">
    <property type="term" value="F:aconitate hydratase activity"/>
    <property type="evidence" value="ECO:0007669"/>
    <property type="project" value="InterPro"/>
</dbReference>
<evidence type="ECO:0000256" key="5">
    <source>
        <dbReference type="ARBA" id="ARBA00023014"/>
    </source>
</evidence>
<keyword evidence="5 8" id="KW-0411">Iron-sulfur</keyword>
<dbReference type="SUPFAM" id="SSF53732">
    <property type="entry name" value="Aconitase iron-sulfur domain"/>
    <property type="match status" value="1"/>
</dbReference>
<evidence type="ECO:0000256" key="2">
    <source>
        <dbReference type="ARBA" id="ARBA00022723"/>
    </source>
</evidence>
<dbReference type="GO" id="GO:0046872">
    <property type="term" value="F:metal ion binding"/>
    <property type="evidence" value="ECO:0007669"/>
    <property type="project" value="UniProtKB-UniRule"/>
</dbReference>
<evidence type="ECO:0000256" key="4">
    <source>
        <dbReference type="ARBA" id="ARBA00023004"/>
    </source>
</evidence>
<keyword evidence="4 8" id="KW-0408">Iron</keyword>
<sequence length="790" mass="86101">MVRPAIRTHLRRLATHVPLAEKNCTSITPPYPTLIKNLDHVRRVLNRPLTLAEKILYSHLSDPENGLGKSRHGRIRGEAYLQLHPERVAMQDASAQMALLQFMSAGLDRCAVPTSIHCDHLIQASQGADRDLKHSIENNKEVFDFLESAARKYGIEFWRPGSGIIHQIVLENYAAPGMLMLGTDSHTPNAGGLGMLAIGVGGADAVDAMTGTPWELKAPQIVGIHLTGKLSGWATPKDLILHLAGKLTVKGGTGRILEYFGPGVASQSCTGLATIANMGAEVGATTSTFPYTSSMQAYLHATGRGPVARAADEAAAQGFLSADKGAEYDEVIEINLSELEPTINGPFTPDLATPLSKFGDFVKKQGWKDELSAGLIGSCTNSSYEDMTSVADLARQAKAAGLTAKVPFYCTPGSEQIRATMERDGVTPILEDVGAVVLANACGPCIGQWKREDKKDEENAILTSFNRNFKSRNDGNRYTMNFLASPTVVTAMSFSGKLSFNPMKDSITLSSGEEFKFTPPTGQDLPSQGFTPGETSYYPSPMPEPQPETEVIIKKTSQRLELLEPFPSHFGEHNPRSPELPTLRVLMRVRGKCTTDHISAAGPWLKYKGHLTNISENLLITAANDEGGEVNVAFDHDAEKHDQSAADTIPNVAKRLRARSEPWALVVDENYGEGSAREHAALQPRFYGCAMIIARSFARIHETNLKKQGVLPLWFANKDDYSRIGSGDMLETIGLEDVFAGKPDAQITIKITKRDGQVLQIPVEHTMSVDQLKWFRAGSALNYIRSQIKQ</sequence>
<evidence type="ECO:0000256" key="1">
    <source>
        <dbReference type="ARBA" id="ARBA00004173"/>
    </source>
</evidence>
<dbReference type="FunFam" id="3.20.19.10:FF:000002">
    <property type="entry name" value="Aconitate hydratase, mitochondrial"/>
    <property type="match status" value="1"/>
</dbReference>
<comment type="subcellular location">
    <subcellularLocation>
        <location evidence="1 8">Mitochondrion</location>
    </subcellularLocation>
</comment>
<feature type="domain" description="Aconitase/3-isopropylmalate dehydratase large subunit alpha/beta/alpha" evidence="9">
    <location>
        <begin position="53"/>
        <end position="496"/>
    </location>
</feature>
<evidence type="ECO:0000313" key="11">
    <source>
        <dbReference type="EMBL" id="ESK98407.1"/>
    </source>
</evidence>
<dbReference type="InterPro" id="IPR006248">
    <property type="entry name" value="Aconitase_mito-like"/>
</dbReference>
<dbReference type="EMBL" id="AWSO01000002">
    <property type="protein sequence ID" value="ESK98407.1"/>
    <property type="molecule type" value="Genomic_DNA"/>
</dbReference>
<dbReference type="InterPro" id="IPR015932">
    <property type="entry name" value="Aconitase_dom2"/>
</dbReference>
<dbReference type="FunFam" id="3.40.1060.10:FF:000001">
    <property type="entry name" value="Aconitate hydratase, mitochondrial"/>
    <property type="match status" value="1"/>
</dbReference>
<dbReference type="NCBIfam" id="TIGR01340">
    <property type="entry name" value="aconitase_mito"/>
    <property type="match status" value="1"/>
</dbReference>
<evidence type="ECO:0000256" key="7">
    <source>
        <dbReference type="ARBA" id="ARBA00023239"/>
    </source>
</evidence>
<dbReference type="InterPro" id="IPR015931">
    <property type="entry name" value="Acnase/IPM_dHydase_lsu_aba_1/3"/>
</dbReference>
<keyword evidence="7 8" id="KW-0456">Lyase</keyword>
<dbReference type="Pfam" id="PF00694">
    <property type="entry name" value="Aconitase_C"/>
    <property type="match status" value="1"/>
</dbReference>
<dbReference type="InterPro" id="IPR018136">
    <property type="entry name" value="Aconitase_4Fe-4S_BS"/>
</dbReference>
<dbReference type="HOGENOM" id="CLU_006714_2_2_1"/>
<evidence type="ECO:0000256" key="3">
    <source>
        <dbReference type="ARBA" id="ARBA00022946"/>
    </source>
</evidence>
<evidence type="ECO:0000256" key="8">
    <source>
        <dbReference type="RuleBase" id="RU362107"/>
    </source>
</evidence>
<accession>V2XXB4</accession>
<dbReference type="GO" id="GO:0051539">
    <property type="term" value="F:4 iron, 4 sulfur cluster binding"/>
    <property type="evidence" value="ECO:0007669"/>
    <property type="project" value="UniProtKB-UniRule"/>
</dbReference>
<dbReference type="OrthoDB" id="2224430at2759"/>
<proteinExistence type="inferred from homology"/>
<comment type="cofactor">
    <cofactor evidence="8">
        <name>[4Fe-4S] cluster</name>
        <dbReference type="ChEBI" id="CHEBI:49883"/>
    </cofactor>
    <text evidence="8">Binds 1 [4Fe-4S] cluster per subunit.</text>
</comment>
<keyword evidence="12" id="KW-1185">Reference proteome</keyword>
<evidence type="ECO:0000259" key="9">
    <source>
        <dbReference type="Pfam" id="PF00330"/>
    </source>
</evidence>
<dbReference type="NCBIfam" id="NF005558">
    <property type="entry name" value="PRK07229.1"/>
    <property type="match status" value="1"/>
</dbReference>
<dbReference type="InterPro" id="IPR000573">
    <property type="entry name" value="AconitaseA/IPMdHydase_ssu_swvl"/>
</dbReference>
<dbReference type="SUPFAM" id="SSF52016">
    <property type="entry name" value="LeuD/IlvD-like"/>
    <property type="match status" value="1"/>
</dbReference>
<dbReference type="GO" id="GO:0005829">
    <property type="term" value="C:cytosol"/>
    <property type="evidence" value="ECO:0007669"/>
    <property type="project" value="TreeGrafter"/>
</dbReference>
<dbReference type="PROSITE" id="PS01244">
    <property type="entry name" value="ACONITASE_2"/>
    <property type="match status" value="1"/>
</dbReference>
<reference evidence="11 12" key="1">
    <citation type="journal article" date="2014" name="BMC Genomics">
        <title>Genome and secretome analysis of the hemibiotrophic fungal pathogen, Moniliophthora roreri, which causes frosty pod rot disease of cacao: mechanisms of the biotrophic and necrotrophic phases.</title>
        <authorList>
            <person name="Meinhardt L.W."/>
            <person name="Costa G.G.L."/>
            <person name="Thomazella D.P.T."/>
            <person name="Teixeira P.J.P.L."/>
            <person name="Carazzolle M.F."/>
            <person name="Schuster S.C."/>
            <person name="Carlson J.E."/>
            <person name="Guiltinan M.J."/>
            <person name="Mieczkowski P."/>
            <person name="Farmer A."/>
            <person name="Ramaraj T."/>
            <person name="Crozier J."/>
            <person name="Davis R.E."/>
            <person name="Shao J."/>
            <person name="Melnick R.L."/>
            <person name="Pereira G.A.G."/>
            <person name="Bailey B.A."/>
        </authorList>
    </citation>
    <scope>NUCLEOTIDE SEQUENCE [LARGE SCALE GENOMIC DNA]</scope>
    <source>
        <strain evidence="11 12">MCA 2997</strain>
    </source>
</reference>
<dbReference type="InterPro" id="IPR036008">
    <property type="entry name" value="Aconitase_4Fe-4S_dom"/>
</dbReference>
<dbReference type="Gene3D" id="3.30.499.10">
    <property type="entry name" value="Aconitase, domain 3"/>
    <property type="match status" value="2"/>
</dbReference>
<dbReference type="FunFam" id="3.30.499.10:FF:000003">
    <property type="entry name" value="Aconitate hydratase, mitochondrial"/>
    <property type="match status" value="1"/>
</dbReference>
<dbReference type="Proteomes" id="UP000017559">
    <property type="component" value="Unassembled WGS sequence"/>
</dbReference>
<dbReference type="InterPro" id="IPR050926">
    <property type="entry name" value="Aconitase/IPM_isomerase"/>
</dbReference>
<dbReference type="Gene3D" id="3.40.1060.10">
    <property type="entry name" value="Aconitase, Domain 2"/>
    <property type="match status" value="1"/>
</dbReference>
<comment type="similarity">
    <text evidence="8">Belongs to the aconitase/IPM isomerase family.</text>
</comment>
<evidence type="ECO:0000313" key="12">
    <source>
        <dbReference type="Proteomes" id="UP000017559"/>
    </source>
</evidence>
<dbReference type="STRING" id="1381753.V2XXB4"/>
<dbReference type="Pfam" id="PF00330">
    <property type="entry name" value="Aconitase"/>
    <property type="match status" value="1"/>
</dbReference>
<dbReference type="FunFam" id="3.30.499.10:FF:000004">
    <property type="entry name" value="Aconitate hydratase, mitochondrial"/>
    <property type="match status" value="1"/>
</dbReference>
<name>V2XXB4_MONRO</name>
<dbReference type="Gene3D" id="3.20.19.10">
    <property type="entry name" value="Aconitase, domain 4"/>
    <property type="match status" value="1"/>
</dbReference>
<dbReference type="PRINTS" id="PR00415">
    <property type="entry name" value="ACONITASE"/>
</dbReference>
<evidence type="ECO:0000256" key="6">
    <source>
        <dbReference type="ARBA" id="ARBA00023128"/>
    </source>
</evidence>
<dbReference type="PANTHER" id="PTHR43160:SF2">
    <property type="entry name" value="HOMOCITRATE DEHYDRATASE, MITOCHONDRIAL"/>
    <property type="match status" value="1"/>
</dbReference>
<protein>
    <recommendedName>
        <fullName evidence="8">Aconitate hydratase, mitochondrial</fullName>
        <shortName evidence="8">Aconitase</shortName>
        <ecNumber evidence="8">4.2.1.-</ecNumber>
    </recommendedName>
</protein>
<dbReference type="InterPro" id="IPR015928">
    <property type="entry name" value="Aconitase/3IPM_dehydase_swvl"/>
</dbReference>
<organism evidence="11 12">
    <name type="scientific">Moniliophthora roreri (strain MCA 2997)</name>
    <name type="common">Cocoa frosty pod rot fungus</name>
    <name type="synonym">Crinipellis roreri</name>
    <dbReference type="NCBI Taxonomy" id="1381753"/>
    <lineage>
        <taxon>Eukaryota</taxon>
        <taxon>Fungi</taxon>
        <taxon>Dikarya</taxon>
        <taxon>Basidiomycota</taxon>
        <taxon>Agaricomycotina</taxon>
        <taxon>Agaricomycetes</taxon>
        <taxon>Agaricomycetidae</taxon>
        <taxon>Agaricales</taxon>
        <taxon>Marasmiineae</taxon>
        <taxon>Marasmiaceae</taxon>
        <taxon>Moniliophthora</taxon>
    </lineage>
</organism>
<dbReference type="GO" id="GO:0005739">
    <property type="term" value="C:mitochondrion"/>
    <property type="evidence" value="ECO:0007669"/>
    <property type="project" value="UniProtKB-SubCell"/>
</dbReference>
<gene>
    <name evidence="11" type="ORF">Moror_157</name>
</gene>
<feature type="domain" description="Aconitase A/isopropylmalate dehydratase small subunit swivel" evidence="10">
    <location>
        <begin position="585"/>
        <end position="717"/>
    </location>
</feature>